<keyword evidence="2" id="KW-1185">Reference proteome</keyword>
<comment type="caution">
    <text evidence="1">The sequence shown here is derived from an EMBL/GenBank/DDBJ whole genome shotgun (WGS) entry which is preliminary data.</text>
</comment>
<evidence type="ECO:0000313" key="1">
    <source>
        <dbReference type="EMBL" id="KAL2052204.1"/>
    </source>
</evidence>
<evidence type="ECO:0000313" key="2">
    <source>
        <dbReference type="Proteomes" id="UP001590951"/>
    </source>
</evidence>
<sequence length="298" mass="33673">MGYFETVCQLCGISFAIVRLRCPDEPPEASWDYTGSDYVDEDKELSELCGESSGCQLLRHDGSETGEHIAGFGCISTRGYSGQRVSLEEMKGCRAVQCLMKKDSNWEPEPDDQDFELESEYFLTGIGDGSPDDAPLENIMPIRHHIDSVIIANCLYGDDDDGLPFHPTCFEIFKKVSKLRLPFLTNLRGVAFWICLRESIRICFLCEHGCRFDMDLIEDEIFDFGLDEAWTKRITFLLARTYNTCWGTHPADKAEEMSKLKNGLNSGRKTCLRHLSRVATIIRTRGLSPRVVISAHGM</sequence>
<protein>
    <submittedName>
        <fullName evidence="1">Uncharacterized protein</fullName>
    </submittedName>
</protein>
<accession>A0ABR4B5M3</accession>
<dbReference type="EMBL" id="JBHFEH010000029">
    <property type="protein sequence ID" value="KAL2052204.1"/>
    <property type="molecule type" value="Genomic_DNA"/>
</dbReference>
<name>A0ABR4B5M3_9LECA</name>
<organism evidence="1 2">
    <name type="scientific">Lepraria finkii</name>
    <dbReference type="NCBI Taxonomy" id="1340010"/>
    <lineage>
        <taxon>Eukaryota</taxon>
        <taxon>Fungi</taxon>
        <taxon>Dikarya</taxon>
        <taxon>Ascomycota</taxon>
        <taxon>Pezizomycotina</taxon>
        <taxon>Lecanoromycetes</taxon>
        <taxon>OSLEUM clade</taxon>
        <taxon>Lecanoromycetidae</taxon>
        <taxon>Lecanorales</taxon>
        <taxon>Lecanorineae</taxon>
        <taxon>Stereocaulaceae</taxon>
        <taxon>Lepraria</taxon>
    </lineage>
</organism>
<proteinExistence type="predicted"/>
<reference evidence="1 2" key="1">
    <citation type="submission" date="2024-09" db="EMBL/GenBank/DDBJ databases">
        <title>Rethinking Asexuality: The Enigmatic Case of Functional Sexual Genes in Lepraria (Stereocaulaceae).</title>
        <authorList>
            <person name="Doellman M."/>
            <person name="Sun Y."/>
            <person name="Barcenas-Pena A."/>
            <person name="Lumbsch H.T."/>
            <person name="Grewe F."/>
        </authorList>
    </citation>
    <scope>NUCLEOTIDE SEQUENCE [LARGE SCALE GENOMIC DNA]</scope>
    <source>
        <strain evidence="1 2">Grewe 0041</strain>
    </source>
</reference>
<dbReference type="Proteomes" id="UP001590951">
    <property type="component" value="Unassembled WGS sequence"/>
</dbReference>
<gene>
    <name evidence="1" type="ORF">ABVK25_007646</name>
</gene>